<gene>
    <name evidence="3" type="ORF">ACFPM4_09805</name>
</gene>
<proteinExistence type="inferred from homology"/>
<keyword evidence="4" id="KW-1185">Reference proteome</keyword>
<dbReference type="InterPro" id="IPR023393">
    <property type="entry name" value="START-like_dom_sf"/>
</dbReference>
<dbReference type="Proteomes" id="UP001596147">
    <property type="component" value="Unassembled WGS sequence"/>
</dbReference>
<comment type="similarity">
    <text evidence="1">Belongs to the AHA1 family.</text>
</comment>
<dbReference type="CDD" id="cd07814">
    <property type="entry name" value="SRPBCC_CalC_Aha1-like"/>
    <property type="match status" value="1"/>
</dbReference>
<dbReference type="EMBL" id="JBHSMC010000013">
    <property type="protein sequence ID" value="MFC5465048.1"/>
    <property type="molecule type" value="Genomic_DNA"/>
</dbReference>
<dbReference type="Gene3D" id="3.30.530.20">
    <property type="match status" value="1"/>
</dbReference>
<reference evidence="4" key="1">
    <citation type="journal article" date="2019" name="Int. J. Syst. Evol. Microbiol.">
        <title>The Global Catalogue of Microorganisms (GCM) 10K type strain sequencing project: providing services to taxonomists for standard genome sequencing and annotation.</title>
        <authorList>
            <consortium name="The Broad Institute Genomics Platform"/>
            <consortium name="The Broad Institute Genome Sequencing Center for Infectious Disease"/>
            <person name="Wu L."/>
            <person name="Ma J."/>
        </authorList>
    </citation>
    <scope>NUCLEOTIDE SEQUENCE [LARGE SCALE GENOMIC DNA]</scope>
    <source>
        <strain evidence="4">CGMCC 1.12237</strain>
    </source>
</reference>
<dbReference type="Pfam" id="PF08327">
    <property type="entry name" value="AHSA1"/>
    <property type="match status" value="1"/>
</dbReference>
<comment type="caution">
    <text evidence="3">The sequence shown here is derived from an EMBL/GenBank/DDBJ whole genome shotgun (WGS) entry which is preliminary data.</text>
</comment>
<evidence type="ECO:0000259" key="2">
    <source>
        <dbReference type="Pfam" id="PF08327"/>
    </source>
</evidence>
<accession>A0ABW0LHK1</accession>
<feature type="domain" description="Activator of Hsp90 ATPase homologue 1/2-like C-terminal" evidence="2">
    <location>
        <begin position="12"/>
        <end position="126"/>
    </location>
</feature>
<protein>
    <submittedName>
        <fullName evidence="3">SRPBCC domain-containing protein</fullName>
    </submittedName>
</protein>
<name>A0ABW0LHK1_9BACI</name>
<dbReference type="RefSeq" id="WP_144921867.1">
    <property type="nucleotide sequence ID" value="NZ_JBHSMC010000013.1"/>
</dbReference>
<organism evidence="3 4">
    <name type="scientific">Lederbergia graminis</name>
    <dbReference type="NCBI Taxonomy" id="735518"/>
    <lineage>
        <taxon>Bacteria</taxon>
        <taxon>Bacillati</taxon>
        <taxon>Bacillota</taxon>
        <taxon>Bacilli</taxon>
        <taxon>Bacillales</taxon>
        <taxon>Bacillaceae</taxon>
        <taxon>Lederbergia</taxon>
    </lineage>
</organism>
<dbReference type="SUPFAM" id="SSF55961">
    <property type="entry name" value="Bet v1-like"/>
    <property type="match status" value="1"/>
</dbReference>
<dbReference type="InterPro" id="IPR013538">
    <property type="entry name" value="ASHA1/2-like_C"/>
</dbReference>
<evidence type="ECO:0000256" key="1">
    <source>
        <dbReference type="ARBA" id="ARBA00006817"/>
    </source>
</evidence>
<evidence type="ECO:0000313" key="4">
    <source>
        <dbReference type="Proteomes" id="UP001596147"/>
    </source>
</evidence>
<sequence length="129" mass="14848">MADISLDFQFKSPIHKVWDALTNSETLALWVMENNFKPEVGYKCQFRNKEIDLVVDSEVLIVDKPNKLSYTWVGGPIDTVVTWTLKQEGETTYVHLNHAGFNQEDYAYKGAKSGWTYKVEELKKVIGEE</sequence>
<evidence type="ECO:0000313" key="3">
    <source>
        <dbReference type="EMBL" id="MFC5465048.1"/>
    </source>
</evidence>